<evidence type="ECO:0000313" key="5">
    <source>
        <dbReference type="EMBL" id="GEC96410.1"/>
    </source>
</evidence>
<name>A0A4Y4D0R5_ZOORA</name>
<evidence type="ECO:0000313" key="6">
    <source>
        <dbReference type="Proteomes" id="UP000318422"/>
    </source>
</evidence>
<evidence type="ECO:0000256" key="3">
    <source>
        <dbReference type="ARBA" id="ARBA00023163"/>
    </source>
</evidence>
<dbReference type="Pfam" id="PF00392">
    <property type="entry name" value="GntR"/>
    <property type="match status" value="1"/>
</dbReference>
<dbReference type="RefSeq" id="WP_141352693.1">
    <property type="nucleotide sequence ID" value="NZ_BJNV01000043.1"/>
</dbReference>
<dbReference type="SUPFAM" id="SSF48008">
    <property type="entry name" value="GntR ligand-binding domain-like"/>
    <property type="match status" value="1"/>
</dbReference>
<dbReference type="Pfam" id="PF07729">
    <property type="entry name" value="FCD"/>
    <property type="match status" value="1"/>
</dbReference>
<dbReference type="PROSITE" id="PS50949">
    <property type="entry name" value="HTH_GNTR"/>
    <property type="match status" value="1"/>
</dbReference>
<dbReference type="SMART" id="SM00895">
    <property type="entry name" value="FCD"/>
    <property type="match status" value="1"/>
</dbReference>
<dbReference type="Proteomes" id="UP000318422">
    <property type="component" value="Unassembled WGS sequence"/>
</dbReference>
<dbReference type="InterPro" id="IPR000524">
    <property type="entry name" value="Tscrpt_reg_HTH_GntR"/>
</dbReference>
<keyword evidence="6" id="KW-1185">Reference proteome</keyword>
<evidence type="ECO:0000256" key="2">
    <source>
        <dbReference type="ARBA" id="ARBA00023125"/>
    </source>
</evidence>
<dbReference type="GO" id="GO:0003700">
    <property type="term" value="F:DNA-binding transcription factor activity"/>
    <property type="evidence" value="ECO:0007669"/>
    <property type="project" value="InterPro"/>
</dbReference>
<dbReference type="Gene3D" id="1.20.120.530">
    <property type="entry name" value="GntR ligand-binding domain-like"/>
    <property type="match status" value="1"/>
</dbReference>
<protein>
    <submittedName>
        <fullName evidence="5">GntR family transcriptional regulator</fullName>
    </submittedName>
</protein>
<dbReference type="PANTHER" id="PTHR43537:SF50">
    <property type="entry name" value="TRANSCRIPTIONAL REGULATORY PROTEIN"/>
    <property type="match status" value="1"/>
</dbReference>
<organism evidence="5 6">
    <name type="scientific">Zoogloea ramigera</name>
    <dbReference type="NCBI Taxonomy" id="350"/>
    <lineage>
        <taxon>Bacteria</taxon>
        <taxon>Pseudomonadati</taxon>
        <taxon>Pseudomonadota</taxon>
        <taxon>Betaproteobacteria</taxon>
        <taxon>Rhodocyclales</taxon>
        <taxon>Zoogloeaceae</taxon>
        <taxon>Zoogloea</taxon>
    </lineage>
</organism>
<dbReference type="GO" id="GO:0003677">
    <property type="term" value="F:DNA binding"/>
    <property type="evidence" value="ECO:0007669"/>
    <property type="project" value="UniProtKB-KW"/>
</dbReference>
<keyword evidence="2" id="KW-0238">DNA-binding</keyword>
<sequence length="223" mass="25018">MNAGRIAPLALYQEVAERLRQRIFAHELPPGTWVDEQALAADYGISRTPLREALKVLASEGLVTLKPRRGCYVTEISERDLDEIFTVMALLEGQCAADTARKASETDLIHLRSVHDELERAAGSNDIDGFFEANQAFHQEVQHIADNRWLTQAITDLRKVIKLSRHHSLFSDGRLKQSLAEHRAILDALAHRDVARSERLMREHISSGRQALAKVAARRDSAA</sequence>
<feature type="domain" description="HTH gntR-type" evidence="4">
    <location>
        <begin position="9"/>
        <end position="76"/>
    </location>
</feature>
<dbReference type="PRINTS" id="PR00035">
    <property type="entry name" value="HTHGNTR"/>
</dbReference>
<dbReference type="EMBL" id="BJNV01000043">
    <property type="protein sequence ID" value="GEC96410.1"/>
    <property type="molecule type" value="Genomic_DNA"/>
</dbReference>
<dbReference type="OrthoDB" id="8066003at2"/>
<comment type="caution">
    <text evidence="5">The sequence shown here is derived from an EMBL/GenBank/DDBJ whole genome shotgun (WGS) entry which is preliminary data.</text>
</comment>
<dbReference type="InterPro" id="IPR011711">
    <property type="entry name" value="GntR_C"/>
</dbReference>
<accession>A0A4Y4D0R5</accession>
<evidence type="ECO:0000256" key="1">
    <source>
        <dbReference type="ARBA" id="ARBA00023015"/>
    </source>
</evidence>
<dbReference type="InterPro" id="IPR036390">
    <property type="entry name" value="WH_DNA-bd_sf"/>
</dbReference>
<keyword evidence="3" id="KW-0804">Transcription</keyword>
<dbReference type="Gene3D" id="1.10.10.10">
    <property type="entry name" value="Winged helix-like DNA-binding domain superfamily/Winged helix DNA-binding domain"/>
    <property type="match status" value="1"/>
</dbReference>
<evidence type="ECO:0000259" key="4">
    <source>
        <dbReference type="PROSITE" id="PS50949"/>
    </source>
</evidence>
<dbReference type="CDD" id="cd07377">
    <property type="entry name" value="WHTH_GntR"/>
    <property type="match status" value="1"/>
</dbReference>
<dbReference type="InterPro" id="IPR036388">
    <property type="entry name" value="WH-like_DNA-bd_sf"/>
</dbReference>
<keyword evidence="1" id="KW-0805">Transcription regulation</keyword>
<dbReference type="InterPro" id="IPR008920">
    <property type="entry name" value="TF_FadR/GntR_C"/>
</dbReference>
<gene>
    <name evidence="5" type="ORF">ZRA01_24830</name>
</gene>
<dbReference type="SUPFAM" id="SSF46785">
    <property type="entry name" value="Winged helix' DNA-binding domain"/>
    <property type="match status" value="1"/>
</dbReference>
<proteinExistence type="predicted"/>
<dbReference type="SMART" id="SM00345">
    <property type="entry name" value="HTH_GNTR"/>
    <property type="match status" value="1"/>
</dbReference>
<reference evidence="5 6" key="1">
    <citation type="submission" date="2019-06" db="EMBL/GenBank/DDBJ databases">
        <title>Whole genome shotgun sequence of Zoogloea ramigera NBRC 15342.</title>
        <authorList>
            <person name="Hosoyama A."/>
            <person name="Uohara A."/>
            <person name="Ohji S."/>
            <person name="Ichikawa N."/>
        </authorList>
    </citation>
    <scope>NUCLEOTIDE SEQUENCE [LARGE SCALE GENOMIC DNA]</scope>
    <source>
        <strain evidence="5 6">NBRC 15342</strain>
    </source>
</reference>
<dbReference type="PANTHER" id="PTHR43537">
    <property type="entry name" value="TRANSCRIPTIONAL REGULATOR, GNTR FAMILY"/>
    <property type="match status" value="1"/>
</dbReference>
<dbReference type="AlphaFoldDB" id="A0A4Y4D0R5"/>